<dbReference type="EMBL" id="CP098747">
    <property type="protein sequence ID" value="USG60381.1"/>
    <property type="molecule type" value="Genomic_DNA"/>
</dbReference>
<reference evidence="1" key="1">
    <citation type="submission" date="2022-06" db="EMBL/GenBank/DDBJ databases">
        <title>Sneathiella actinostolidae sp. nov., isolated from a sea anemonein the Western Pacific Ocean.</title>
        <authorList>
            <person name="Wei M.J."/>
        </authorList>
    </citation>
    <scope>NUCLEOTIDE SEQUENCE</scope>
    <source>
        <strain evidence="1">PHK-P5</strain>
    </source>
</reference>
<gene>
    <name evidence="1" type="ORF">NBZ79_14510</name>
</gene>
<evidence type="ECO:0000313" key="1">
    <source>
        <dbReference type="EMBL" id="USG60381.1"/>
    </source>
</evidence>
<keyword evidence="2" id="KW-1185">Reference proteome</keyword>
<accession>A0ABY4VZM3</accession>
<proteinExistence type="predicted"/>
<dbReference type="Proteomes" id="UP001056291">
    <property type="component" value="Chromosome"/>
</dbReference>
<evidence type="ECO:0000313" key="2">
    <source>
        <dbReference type="Proteomes" id="UP001056291"/>
    </source>
</evidence>
<organism evidence="1 2">
    <name type="scientific">Sneathiella marina</name>
    <dbReference type="NCBI Taxonomy" id="2950108"/>
    <lineage>
        <taxon>Bacteria</taxon>
        <taxon>Pseudomonadati</taxon>
        <taxon>Pseudomonadota</taxon>
        <taxon>Alphaproteobacteria</taxon>
        <taxon>Sneathiellales</taxon>
        <taxon>Sneathiellaceae</taxon>
        <taxon>Sneathiella</taxon>
    </lineage>
</organism>
<protein>
    <submittedName>
        <fullName evidence="1">Uncharacterized protein</fullName>
    </submittedName>
</protein>
<sequence>MVSKPPTTAQLKYLRLGRFQPGGKLPLFDPNGQQISAMTIRSCIRKGWAASWFKNPIKPDWLVCKLTEEGMKTVDKYPDRH</sequence>
<dbReference type="RefSeq" id="WP_251933262.1">
    <property type="nucleotide sequence ID" value="NZ_CP098747.1"/>
</dbReference>
<name>A0ABY4VZM3_9PROT</name>